<name>A0A511J7Z0_9CELL</name>
<evidence type="ECO:0000313" key="3">
    <source>
        <dbReference type="EMBL" id="GEL94117.1"/>
    </source>
</evidence>
<dbReference type="NCBIfam" id="NF009314">
    <property type="entry name" value="PRK12674.1-2"/>
    <property type="match status" value="1"/>
</dbReference>
<evidence type="ECO:0000313" key="4">
    <source>
        <dbReference type="Proteomes" id="UP000321720"/>
    </source>
</evidence>
<accession>A0A511J7Z0</accession>
<keyword evidence="2" id="KW-0472">Membrane</keyword>
<feature type="transmembrane region" description="Helical" evidence="2">
    <location>
        <begin position="12"/>
        <end position="33"/>
    </location>
</feature>
<evidence type="ECO:0000256" key="1">
    <source>
        <dbReference type="ARBA" id="ARBA00008404"/>
    </source>
</evidence>
<dbReference type="RefSeq" id="WP_146841717.1">
    <property type="nucleotide sequence ID" value="NZ_BJWG01000002.1"/>
</dbReference>
<comment type="caution">
    <text evidence="3">The sequence shown here is derived from an EMBL/GenBank/DDBJ whole genome shotgun (WGS) entry which is preliminary data.</text>
</comment>
<dbReference type="InterPro" id="IPR005133">
    <property type="entry name" value="PhaG_MnhG_YufB"/>
</dbReference>
<dbReference type="EMBL" id="BJWG01000002">
    <property type="protein sequence ID" value="GEL94117.1"/>
    <property type="molecule type" value="Genomic_DNA"/>
</dbReference>
<proteinExistence type="inferred from homology"/>
<dbReference type="NCBIfam" id="TIGR01300">
    <property type="entry name" value="CPA3_mnhG_phaG"/>
    <property type="match status" value="1"/>
</dbReference>
<dbReference type="Proteomes" id="UP000321720">
    <property type="component" value="Unassembled WGS sequence"/>
</dbReference>
<reference evidence="3 4" key="1">
    <citation type="submission" date="2019-07" db="EMBL/GenBank/DDBJ databases">
        <title>Whole genome shotgun sequence of Cellulomonas composti NBRC 100758.</title>
        <authorList>
            <person name="Hosoyama A."/>
            <person name="Uohara A."/>
            <person name="Ohji S."/>
            <person name="Ichikawa N."/>
        </authorList>
    </citation>
    <scope>NUCLEOTIDE SEQUENCE [LARGE SCALE GENOMIC DNA]</scope>
    <source>
        <strain evidence="3 4">NBRC 100758</strain>
    </source>
</reference>
<dbReference type="PANTHER" id="PTHR34703:SF1">
    <property type="entry name" value="ANTIPORTER SUBUNIT MNHG2-RELATED"/>
    <property type="match status" value="1"/>
</dbReference>
<feature type="transmembrane region" description="Helical" evidence="2">
    <location>
        <begin position="70"/>
        <end position="91"/>
    </location>
</feature>
<comment type="similarity">
    <text evidence="1">Belongs to the CPA3 antiporters (TC 2.A.63) subunit G family.</text>
</comment>
<dbReference type="GO" id="GO:0015385">
    <property type="term" value="F:sodium:proton antiporter activity"/>
    <property type="evidence" value="ECO:0007669"/>
    <property type="project" value="TreeGrafter"/>
</dbReference>
<keyword evidence="4" id="KW-1185">Reference proteome</keyword>
<organism evidence="3 4">
    <name type="scientific">Cellulomonas composti</name>
    <dbReference type="NCBI Taxonomy" id="266130"/>
    <lineage>
        <taxon>Bacteria</taxon>
        <taxon>Bacillati</taxon>
        <taxon>Actinomycetota</taxon>
        <taxon>Actinomycetes</taxon>
        <taxon>Micrococcales</taxon>
        <taxon>Cellulomonadaceae</taxon>
        <taxon>Cellulomonas</taxon>
    </lineage>
</organism>
<keyword evidence="2" id="KW-0812">Transmembrane</keyword>
<dbReference type="PANTHER" id="PTHR34703">
    <property type="entry name" value="ANTIPORTER SUBUNIT MNHG2-RELATED"/>
    <property type="match status" value="1"/>
</dbReference>
<keyword evidence="2" id="KW-1133">Transmembrane helix</keyword>
<gene>
    <name evidence="3" type="primary">mrpG</name>
    <name evidence="3" type="ORF">CCO02nite_07750</name>
</gene>
<dbReference type="AlphaFoldDB" id="A0A511J7Z0"/>
<sequence length="125" mass="12937">MTASDWGLVADVASALCLLGGAFFVLAAGVGAARFPDLLARMHAGTKPQTLGLILVLVGLALRLRSGGAVWALVLVAVFGLLTAPVAAHMVGRAGYRTGKVHSELLVTDELTRDLSEAVERDADD</sequence>
<dbReference type="OrthoDB" id="3214257at2"/>
<evidence type="ECO:0000256" key="2">
    <source>
        <dbReference type="SAM" id="Phobius"/>
    </source>
</evidence>
<dbReference type="Pfam" id="PF03334">
    <property type="entry name" value="PhaG_MnhG_YufB"/>
    <property type="match status" value="1"/>
</dbReference>
<protein>
    <submittedName>
        <fullName evidence="3">Na+/H+ antiporter subunit G</fullName>
    </submittedName>
</protein>